<protein>
    <submittedName>
        <fullName evidence="1">Uncharacterized protein</fullName>
    </submittedName>
</protein>
<dbReference type="Proteomes" id="UP000054564">
    <property type="component" value="Unassembled WGS sequence"/>
</dbReference>
<organism evidence="1 2">
    <name type="scientific">Puccinia striiformis f. sp. tritici PST-78</name>
    <dbReference type="NCBI Taxonomy" id="1165861"/>
    <lineage>
        <taxon>Eukaryota</taxon>
        <taxon>Fungi</taxon>
        <taxon>Dikarya</taxon>
        <taxon>Basidiomycota</taxon>
        <taxon>Pucciniomycotina</taxon>
        <taxon>Pucciniomycetes</taxon>
        <taxon>Pucciniales</taxon>
        <taxon>Pucciniaceae</taxon>
        <taxon>Puccinia</taxon>
    </lineage>
</organism>
<comment type="caution">
    <text evidence="1">The sequence shown here is derived from an EMBL/GenBank/DDBJ whole genome shotgun (WGS) entry which is preliminary data.</text>
</comment>
<sequence>MLFGRDTGGRDRSSGICRIERQRMHTLKACLQAQEEYGTEENRELHLTTRTKVTTRIYDLVSFARVSLVLNFHKRVLRLSLYRPAQIVRNLGMFEQVGSIYLIIASSKMLFVKIERWHHDLATLYEFRDQTRSYR</sequence>
<gene>
    <name evidence="1" type="ORF">PSTG_10848</name>
</gene>
<proteinExistence type="predicted"/>
<dbReference type="EMBL" id="AJIL01000091">
    <property type="protein sequence ID" value="KNE95787.1"/>
    <property type="molecule type" value="Genomic_DNA"/>
</dbReference>
<keyword evidence="2" id="KW-1185">Reference proteome</keyword>
<dbReference type="AlphaFoldDB" id="A0A0L0V919"/>
<reference evidence="2" key="1">
    <citation type="submission" date="2014-03" db="EMBL/GenBank/DDBJ databases">
        <title>The Genome Sequence of Puccinia striiformis f. sp. tritici PST-78.</title>
        <authorList>
            <consortium name="The Broad Institute Genome Sequencing Platform"/>
            <person name="Cuomo C."/>
            <person name="Hulbert S."/>
            <person name="Chen X."/>
            <person name="Walker B."/>
            <person name="Young S.K."/>
            <person name="Zeng Q."/>
            <person name="Gargeya S."/>
            <person name="Fitzgerald M."/>
            <person name="Haas B."/>
            <person name="Abouelleil A."/>
            <person name="Alvarado L."/>
            <person name="Arachchi H.M."/>
            <person name="Berlin A.M."/>
            <person name="Chapman S.B."/>
            <person name="Goldberg J."/>
            <person name="Griggs A."/>
            <person name="Gujja S."/>
            <person name="Hansen M."/>
            <person name="Howarth C."/>
            <person name="Imamovic A."/>
            <person name="Larimer J."/>
            <person name="McCowan C."/>
            <person name="Montmayeur A."/>
            <person name="Murphy C."/>
            <person name="Neiman D."/>
            <person name="Pearson M."/>
            <person name="Priest M."/>
            <person name="Roberts A."/>
            <person name="Saif S."/>
            <person name="Shea T."/>
            <person name="Sisk P."/>
            <person name="Sykes S."/>
            <person name="Wortman J."/>
            <person name="Nusbaum C."/>
            <person name="Birren B."/>
        </authorList>
    </citation>
    <scope>NUCLEOTIDE SEQUENCE [LARGE SCALE GENOMIC DNA]</scope>
    <source>
        <strain evidence="2">race PST-78</strain>
    </source>
</reference>
<accession>A0A0L0V919</accession>
<evidence type="ECO:0000313" key="2">
    <source>
        <dbReference type="Proteomes" id="UP000054564"/>
    </source>
</evidence>
<evidence type="ECO:0000313" key="1">
    <source>
        <dbReference type="EMBL" id="KNE95787.1"/>
    </source>
</evidence>
<name>A0A0L0V919_9BASI</name>